<feature type="compositionally biased region" description="Basic residues" evidence="1">
    <location>
        <begin position="120"/>
        <end position="129"/>
    </location>
</feature>
<feature type="compositionally biased region" description="Basic and acidic residues" evidence="1">
    <location>
        <begin position="130"/>
        <end position="147"/>
    </location>
</feature>
<dbReference type="Pfam" id="PF11976">
    <property type="entry name" value="Rad60-SLD"/>
    <property type="match status" value="1"/>
</dbReference>
<dbReference type="Gene3D" id="3.10.20.90">
    <property type="entry name" value="Phosphatidylinositol 3-kinase Catalytic Subunit, Chain A, domain 1"/>
    <property type="match status" value="1"/>
</dbReference>
<reference evidence="3" key="1">
    <citation type="journal article" date="2021" name="Open Biol.">
        <title>Shared evolutionary footprints suggest mitochondrial oxidative damage underlies multiple complex I losses in fungi.</title>
        <authorList>
            <person name="Schikora-Tamarit M.A."/>
            <person name="Marcet-Houben M."/>
            <person name="Nosek J."/>
            <person name="Gabaldon T."/>
        </authorList>
    </citation>
    <scope>NUCLEOTIDE SEQUENCE</scope>
    <source>
        <strain evidence="3">CBS6341</strain>
    </source>
</reference>
<feature type="region of interest" description="Disordered" evidence="1">
    <location>
        <begin position="1"/>
        <end position="37"/>
    </location>
</feature>
<evidence type="ECO:0000313" key="4">
    <source>
        <dbReference type="Proteomes" id="UP000769528"/>
    </source>
</evidence>
<gene>
    <name evidence="3" type="ORF">WICMUC_004375</name>
</gene>
<proteinExistence type="predicted"/>
<dbReference type="AlphaFoldDB" id="A0A9P8PIT4"/>
<feature type="region of interest" description="Disordered" evidence="1">
    <location>
        <begin position="255"/>
        <end position="275"/>
    </location>
</feature>
<feature type="compositionally biased region" description="Polar residues" evidence="1">
    <location>
        <begin position="25"/>
        <end position="37"/>
    </location>
</feature>
<name>A0A9P8PIT4_9ASCO</name>
<reference evidence="3" key="2">
    <citation type="submission" date="2021-01" db="EMBL/GenBank/DDBJ databases">
        <authorList>
            <person name="Schikora-Tamarit M.A."/>
        </authorList>
    </citation>
    <scope>NUCLEOTIDE SEQUENCE</scope>
    <source>
        <strain evidence="3">CBS6341</strain>
    </source>
</reference>
<evidence type="ECO:0000259" key="2">
    <source>
        <dbReference type="Pfam" id="PF11976"/>
    </source>
</evidence>
<dbReference type="CDD" id="cd17080">
    <property type="entry name" value="Ubl_SLD2_Esc2_like"/>
    <property type="match status" value="1"/>
</dbReference>
<organism evidence="3 4">
    <name type="scientific">Wickerhamomyces mucosus</name>
    <dbReference type="NCBI Taxonomy" id="1378264"/>
    <lineage>
        <taxon>Eukaryota</taxon>
        <taxon>Fungi</taxon>
        <taxon>Dikarya</taxon>
        <taxon>Ascomycota</taxon>
        <taxon>Saccharomycotina</taxon>
        <taxon>Saccharomycetes</taxon>
        <taxon>Phaffomycetales</taxon>
        <taxon>Wickerhamomycetaceae</taxon>
        <taxon>Wickerhamomyces</taxon>
    </lineage>
</organism>
<dbReference type="EMBL" id="JAEUBF010001168">
    <property type="protein sequence ID" value="KAH3672280.1"/>
    <property type="molecule type" value="Genomic_DNA"/>
</dbReference>
<evidence type="ECO:0000256" key="1">
    <source>
        <dbReference type="SAM" id="MobiDB-lite"/>
    </source>
</evidence>
<sequence length="526" mass="59653">MTDKSPEKQGVTGALNIPTDGLLKPSQSSLNNEENANQRVDGIVLDHALAKSSNVGSPETTNEKVVDESLVAEDVTTAYNTVTPKNEEKAPKIEIKPTLSNLEDDFFSMSSFVPFESYEKKKKKKRKVKKERELPNSSNLKERHDAPKLVSASSNTTNILEIEKDMTDDKNEKVYENHMDDSLIILDDEPPAKKSKITDVVPQAELAEEDPFIKEYQLKLKRERELKSKSINRHNRLNEDEDDFLLENLKADNSRSASLNAPTTNSSEETKSSSGRSYRLIIQSFLPGSDTAQLQVSLPGNKKFNNVIDKTLKYLLSTQNIMPNYFHVYNPEQVVLIWKDIKIIKHMKIDTLNIHPNPDDSETVVNLGLYTKIQAACIEEERREQELRAKKKFEREKELENYLEIDPIVSYVALEDEDDDLRIYDERAASREQSLIMTPVGTVEADDEGEGFFNIVLKSEDNKKIIVEVSSITPISKLVDYFLAKKGLPSSTKVKLLFDDEELDLAGRVGDTELEEDFSIDVYVLT</sequence>
<comment type="caution">
    <text evidence="3">The sequence shown here is derived from an EMBL/GenBank/DDBJ whole genome shotgun (WGS) entry which is preliminary data.</text>
</comment>
<feature type="domain" description="Rad60/SUMO-like" evidence="2">
    <location>
        <begin position="454"/>
        <end position="524"/>
    </location>
</feature>
<dbReference type="Proteomes" id="UP000769528">
    <property type="component" value="Unassembled WGS sequence"/>
</dbReference>
<protein>
    <recommendedName>
        <fullName evidence="2">Rad60/SUMO-like domain-containing protein</fullName>
    </recommendedName>
</protein>
<evidence type="ECO:0000313" key="3">
    <source>
        <dbReference type="EMBL" id="KAH3672280.1"/>
    </source>
</evidence>
<feature type="compositionally biased region" description="Low complexity" evidence="1">
    <location>
        <begin position="263"/>
        <end position="275"/>
    </location>
</feature>
<dbReference type="OrthoDB" id="3365399at2759"/>
<keyword evidence="4" id="KW-1185">Reference proteome</keyword>
<feature type="region of interest" description="Disordered" evidence="1">
    <location>
        <begin position="118"/>
        <end position="151"/>
    </location>
</feature>
<dbReference type="InterPro" id="IPR029071">
    <property type="entry name" value="Ubiquitin-like_domsf"/>
</dbReference>
<dbReference type="SUPFAM" id="SSF54236">
    <property type="entry name" value="Ubiquitin-like"/>
    <property type="match status" value="1"/>
</dbReference>
<accession>A0A9P8PIT4</accession>
<dbReference type="InterPro" id="IPR022617">
    <property type="entry name" value="Rad60/SUMO-like_dom"/>
</dbReference>